<protein>
    <submittedName>
        <fullName evidence="1">Uncharacterized protein</fullName>
    </submittedName>
</protein>
<evidence type="ECO:0000313" key="1">
    <source>
        <dbReference type="EMBL" id="KAJ5097677.1"/>
    </source>
</evidence>
<gene>
    <name evidence="1" type="ORF">N7456_008398</name>
</gene>
<organism evidence="1 2">
    <name type="scientific">Penicillium angulare</name>
    <dbReference type="NCBI Taxonomy" id="116970"/>
    <lineage>
        <taxon>Eukaryota</taxon>
        <taxon>Fungi</taxon>
        <taxon>Dikarya</taxon>
        <taxon>Ascomycota</taxon>
        <taxon>Pezizomycotina</taxon>
        <taxon>Eurotiomycetes</taxon>
        <taxon>Eurotiomycetidae</taxon>
        <taxon>Eurotiales</taxon>
        <taxon>Aspergillaceae</taxon>
        <taxon>Penicillium</taxon>
    </lineage>
</organism>
<accession>A0A9W9FCL1</accession>
<keyword evidence="2" id="KW-1185">Reference proteome</keyword>
<name>A0A9W9FCL1_9EURO</name>
<dbReference type="EMBL" id="JAPQKH010000005">
    <property type="protein sequence ID" value="KAJ5097677.1"/>
    <property type="molecule type" value="Genomic_DNA"/>
</dbReference>
<reference evidence="1" key="1">
    <citation type="submission" date="2022-11" db="EMBL/GenBank/DDBJ databases">
        <authorList>
            <person name="Petersen C."/>
        </authorList>
    </citation>
    <scope>NUCLEOTIDE SEQUENCE</scope>
    <source>
        <strain evidence="1">IBT 30069</strain>
    </source>
</reference>
<sequence length="127" mass="13993">MQDNLGEPIGTWTSVNLVSVALETYQVTTLQVGTLRSKSTRQGVVGSVSQDIECQSYNVYEKPFPTFKILLLATTEPMSMHGLHNPSKQKNGMGKEKGMGMAYGTAEISRRLRLLDQSYQILGKALP</sequence>
<evidence type="ECO:0000313" key="2">
    <source>
        <dbReference type="Proteomes" id="UP001149165"/>
    </source>
</evidence>
<comment type="caution">
    <text evidence="1">The sequence shown here is derived from an EMBL/GenBank/DDBJ whole genome shotgun (WGS) entry which is preliminary data.</text>
</comment>
<proteinExistence type="predicted"/>
<dbReference type="AlphaFoldDB" id="A0A9W9FCL1"/>
<dbReference type="Proteomes" id="UP001149165">
    <property type="component" value="Unassembled WGS sequence"/>
</dbReference>
<reference evidence="1" key="2">
    <citation type="journal article" date="2023" name="IMA Fungus">
        <title>Comparative genomic study of the Penicillium genus elucidates a diverse pangenome and 15 lateral gene transfer events.</title>
        <authorList>
            <person name="Petersen C."/>
            <person name="Sorensen T."/>
            <person name="Nielsen M.R."/>
            <person name="Sondergaard T.E."/>
            <person name="Sorensen J.L."/>
            <person name="Fitzpatrick D.A."/>
            <person name="Frisvad J.C."/>
            <person name="Nielsen K.L."/>
        </authorList>
    </citation>
    <scope>NUCLEOTIDE SEQUENCE</scope>
    <source>
        <strain evidence="1">IBT 30069</strain>
    </source>
</reference>